<evidence type="ECO:0000259" key="4">
    <source>
        <dbReference type="Pfam" id="PF05050"/>
    </source>
</evidence>
<dbReference type="AlphaFoldDB" id="A0A0C1H945"/>
<comment type="caution">
    <text evidence="5">The sequence shown here is derived from an EMBL/GenBank/DDBJ whole genome shotgun (WGS) entry which is preliminary data.</text>
</comment>
<proteinExistence type="inferred from homology"/>
<evidence type="ECO:0000256" key="3">
    <source>
        <dbReference type="ARBA" id="ARBA00022679"/>
    </source>
</evidence>
<feature type="domain" description="Methyltransferase FkbM" evidence="4">
    <location>
        <begin position="373"/>
        <end position="512"/>
    </location>
</feature>
<dbReference type="NCBIfam" id="TIGR01444">
    <property type="entry name" value="fkbM_fam"/>
    <property type="match status" value="1"/>
</dbReference>
<dbReference type="PANTHER" id="PTHR10730">
    <property type="entry name" value="PROCOLLAGEN-LYSINE,2-OXOGLUTARATE 5-DIOXYGENASE/GLYCOSYLTRANSFERASE 25 FAMILY MEMBER"/>
    <property type="match status" value="1"/>
</dbReference>
<sequence>MKLRSLFFSLLFISLSILLLFFLVRAWMKKDIFEEDQNLVWVGAIIDNHDQLIPSFLQTIEKLYYDKAKMHLQIDSCNQNKHARKIVMEWVEKNRKFYQSLVFVDHPSSIDEKKHFIEKNKVLANIKNGYLANCQQQSCNYCLILSSDMLIAPHTLKYLIEKDKPIISPLLRPFPQAHDPYRNFFCDVTEEGYYKHHEDYLAIANRQKLGTFQVPCVHGVYLIQAPFLSQLSFTEGFKNYEFLAFSTYARKKNMGQFICNEREFGFLMHLSDDATLVQQKNFKLVNAEKEITPAIFHSILSPYFTNDFYLSEIAKDFSLDQHQIYRVYNRDLFLLDENNDRIKSHTIKQGANWEEHFYSQFQKYVKPDTIAIDVGAHIGTHTLALSKLVGEKGKVYAFEPQAKIFCELAINMYLNNCHQVELFHKALGVKEEWKAMRILKEEDEMVSSPFYLDNKNKVQIVELDHFHLHNISLIKINVEEFVMEILAGGWETIQRNKPVMIVKISNNEQKQNKIQTIESFGYASSNLSGNDYLFIPLEQLGLLEEPN</sequence>
<evidence type="ECO:0000256" key="2">
    <source>
        <dbReference type="ARBA" id="ARBA00022676"/>
    </source>
</evidence>
<dbReference type="InterPro" id="IPR050757">
    <property type="entry name" value="Collagen_mod_GT25"/>
</dbReference>
<dbReference type="PATRIC" id="fig|362787.3.peg.1474"/>
<reference evidence="5 6" key="1">
    <citation type="journal article" date="2014" name="Mol. Biol. Evol.">
        <title>Massive expansion of Ubiquitination-related gene families within the Chlamydiae.</title>
        <authorList>
            <person name="Domman D."/>
            <person name="Collingro A."/>
            <person name="Lagkouvardos I."/>
            <person name="Gehre L."/>
            <person name="Weinmaier T."/>
            <person name="Rattei T."/>
            <person name="Subtil A."/>
            <person name="Horn M."/>
        </authorList>
    </citation>
    <scope>NUCLEOTIDE SEQUENCE [LARGE SCALE GENOMIC DNA]</scope>
    <source>
        <strain evidence="5 6">EI2</strain>
    </source>
</reference>
<organism evidence="5 6">
    <name type="scientific">Candidatus Protochlamydia amoebophila</name>
    <dbReference type="NCBI Taxonomy" id="362787"/>
    <lineage>
        <taxon>Bacteria</taxon>
        <taxon>Pseudomonadati</taxon>
        <taxon>Chlamydiota</taxon>
        <taxon>Chlamydiia</taxon>
        <taxon>Parachlamydiales</taxon>
        <taxon>Parachlamydiaceae</taxon>
        <taxon>Candidatus Protochlamydia</taxon>
    </lineage>
</organism>
<protein>
    <recommendedName>
        <fullName evidence="4">Methyltransferase FkbM domain-containing protein</fullName>
    </recommendedName>
</protein>
<dbReference type="InterPro" id="IPR006342">
    <property type="entry name" value="FkbM_mtfrase"/>
</dbReference>
<comment type="similarity">
    <text evidence="1">Belongs to the glycosyltransferase 25 family.</text>
</comment>
<name>A0A0C1H945_9BACT</name>
<dbReference type="Gene3D" id="3.40.50.150">
    <property type="entry name" value="Vaccinia Virus protein VP39"/>
    <property type="match status" value="1"/>
</dbReference>
<dbReference type="PANTHER" id="PTHR10730:SF53">
    <property type="entry name" value="GLYCOSYLTRANSFERASE 25 FAMILY MEMBER"/>
    <property type="match status" value="1"/>
</dbReference>
<keyword evidence="2" id="KW-0328">Glycosyltransferase</keyword>
<keyword evidence="3" id="KW-0808">Transferase</keyword>
<accession>A0A0C1H945</accession>
<dbReference type="InterPro" id="IPR029063">
    <property type="entry name" value="SAM-dependent_MTases_sf"/>
</dbReference>
<gene>
    <name evidence="5" type="ORF">DB44_DT00380</name>
</gene>
<evidence type="ECO:0000313" key="5">
    <source>
        <dbReference type="EMBL" id="KIC71403.1"/>
    </source>
</evidence>
<dbReference type="Pfam" id="PF05050">
    <property type="entry name" value="Methyltransf_21"/>
    <property type="match status" value="1"/>
</dbReference>
<dbReference type="SUPFAM" id="SSF53335">
    <property type="entry name" value="S-adenosyl-L-methionine-dependent methyltransferases"/>
    <property type="match status" value="1"/>
</dbReference>
<dbReference type="Gene3D" id="3.90.550.10">
    <property type="entry name" value="Spore Coat Polysaccharide Biosynthesis Protein SpsA, Chain A"/>
    <property type="match status" value="1"/>
</dbReference>
<evidence type="ECO:0000256" key="1">
    <source>
        <dbReference type="ARBA" id="ARBA00006721"/>
    </source>
</evidence>
<dbReference type="EMBL" id="JSAN01000092">
    <property type="protein sequence ID" value="KIC71403.1"/>
    <property type="molecule type" value="Genomic_DNA"/>
</dbReference>
<evidence type="ECO:0000313" key="6">
    <source>
        <dbReference type="Proteomes" id="UP000031465"/>
    </source>
</evidence>
<dbReference type="GO" id="GO:0016740">
    <property type="term" value="F:transferase activity"/>
    <property type="evidence" value="ECO:0007669"/>
    <property type="project" value="UniProtKB-KW"/>
</dbReference>
<dbReference type="Proteomes" id="UP000031465">
    <property type="component" value="Unassembled WGS sequence"/>
</dbReference>
<dbReference type="InterPro" id="IPR029044">
    <property type="entry name" value="Nucleotide-diphossugar_trans"/>
</dbReference>